<evidence type="ECO:0000256" key="1">
    <source>
        <dbReference type="ARBA" id="ARBA00022741"/>
    </source>
</evidence>
<dbReference type="SMART" id="SM00796">
    <property type="entry name" value="AHS1"/>
    <property type="match status" value="1"/>
</dbReference>
<evidence type="ECO:0000313" key="6">
    <source>
        <dbReference type="Proteomes" id="UP000050454"/>
    </source>
</evidence>
<dbReference type="GO" id="GO:0016787">
    <property type="term" value="F:hydrolase activity"/>
    <property type="evidence" value="ECO:0007669"/>
    <property type="project" value="UniProtKB-KW"/>
</dbReference>
<evidence type="ECO:0000313" key="5">
    <source>
        <dbReference type="EMBL" id="KPM46988.1"/>
    </source>
</evidence>
<dbReference type="PATRIC" id="fig|1605367.3.peg.897"/>
<dbReference type="SUPFAM" id="SSF50891">
    <property type="entry name" value="Cyclophilin-like"/>
    <property type="match status" value="1"/>
</dbReference>
<dbReference type="OrthoDB" id="9778567at2"/>
<feature type="domain" description="Carboxyltransferase" evidence="4">
    <location>
        <begin position="3"/>
        <end position="208"/>
    </location>
</feature>
<protein>
    <recommendedName>
        <fullName evidence="4">Carboxyltransferase domain-containing protein</fullName>
    </recommendedName>
</protein>
<evidence type="ECO:0000259" key="4">
    <source>
        <dbReference type="SMART" id="SM00796"/>
    </source>
</evidence>
<dbReference type="Gene3D" id="2.40.100.10">
    <property type="entry name" value="Cyclophilin-like"/>
    <property type="match status" value="1"/>
</dbReference>
<dbReference type="EMBL" id="LGTQ01000013">
    <property type="protein sequence ID" value="KPM46988.1"/>
    <property type="molecule type" value="Genomic_DNA"/>
</dbReference>
<evidence type="ECO:0000256" key="3">
    <source>
        <dbReference type="ARBA" id="ARBA00022840"/>
    </source>
</evidence>
<dbReference type="AlphaFoldDB" id="A0A0N8H9C5"/>
<gene>
    <name evidence="5" type="ORF">AFM12_17320</name>
</gene>
<dbReference type="STRING" id="1605367.AFM12_17320"/>
<organism evidence="5 6">
    <name type="scientific">Jiulongibacter sediminis</name>
    <dbReference type="NCBI Taxonomy" id="1605367"/>
    <lineage>
        <taxon>Bacteria</taxon>
        <taxon>Pseudomonadati</taxon>
        <taxon>Bacteroidota</taxon>
        <taxon>Cytophagia</taxon>
        <taxon>Cytophagales</taxon>
        <taxon>Leadbetterellaceae</taxon>
        <taxon>Jiulongibacter</taxon>
    </lineage>
</organism>
<dbReference type="InterPro" id="IPR010016">
    <property type="entry name" value="PxpB"/>
</dbReference>
<comment type="caution">
    <text evidence="5">The sequence shown here is derived from an EMBL/GenBank/DDBJ whole genome shotgun (WGS) entry which is preliminary data.</text>
</comment>
<dbReference type="InterPro" id="IPR029000">
    <property type="entry name" value="Cyclophilin-like_dom_sf"/>
</dbReference>
<sequence>MNYRIHPLSENAITLYFEQKISPEINDLVIASCLWIEENSFPGFIEVVPAYASLTVFYDLVELINQGYKSPFLFVKSKMQEIPFESLKTGNKPKNLIEIPVEYSGEDLQIVGRHSKLSEKEIIKLHTEPEYRVYMMGFLPGFAYMGGLNQKLATPRKKKPRLKVPAGSVGIAGAQTGIYPLESPGGWQLIGHTDKKLFDPSDRKLSLLSTGDYVKFKAV</sequence>
<proteinExistence type="predicted"/>
<dbReference type="PANTHER" id="PTHR34698:SF2">
    <property type="entry name" value="5-OXOPROLINASE SUBUNIT B"/>
    <property type="match status" value="1"/>
</dbReference>
<keyword evidence="6" id="KW-1185">Reference proteome</keyword>
<dbReference type="GO" id="GO:0005524">
    <property type="term" value="F:ATP binding"/>
    <property type="evidence" value="ECO:0007669"/>
    <property type="project" value="UniProtKB-KW"/>
</dbReference>
<dbReference type="Gene3D" id="3.30.1360.40">
    <property type="match status" value="1"/>
</dbReference>
<reference evidence="5 6" key="1">
    <citation type="submission" date="2015-07" db="EMBL/GenBank/DDBJ databases">
        <title>The draft genome sequence of Leadbetterella sp. JN14-9.</title>
        <authorList>
            <person name="Liu Y."/>
            <person name="Du J."/>
            <person name="Shao Z."/>
        </authorList>
    </citation>
    <scope>NUCLEOTIDE SEQUENCE [LARGE SCALE GENOMIC DNA]</scope>
    <source>
        <strain evidence="5 6">JN14-9</strain>
    </source>
</reference>
<keyword evidence="1" id="KW-0547">Nucleotide-binding</keyword>
<evidence type="ECO:0000256" key="2">
    <source>
        <dbReference type="ARBA" id="ARBA00022801"/>
    </source>
</evidence>
<dbReference type="SUPFAM" id="SSF160467">
    <property type="entry name" value="PH0987 N-terminal domain-like"/>
    <property type="match status" value="1"/>
</dbReference>
<accession>A0A0N8H9C5</accession>
<dbReference type="RefSeq" id="WP_055150927.1">
    <property type="nucleotide sequence ID" value="NZ_JXSZ01000013.1"/>
</dbReference>
<dbReference type="Pfam" id="PF02682">
    <property type="entry name" value="CT_C_D"/>
    <property type="match status" value="1"/>
</dbReference>
<dbReference type="Proteomes" id="UP000050454">
    <property type="component" value="Unassembled WGS sequence"/>
</dbReference>
<name>A0A0N8H9C5_9BACT</name>
<dbReference type="InterPro" id="IPR003833">
    <property type="entry name" value="CT_C_D"/>
</dbReference>
<keyword evidence="3" id="KW-0067">ATP-binding</keyword>
<dbReference type="NCBIfam" id="TIGR00370">
    <property type="entry name" value="5-oxoprolinase subunit PxpB"/>
    <property type="match status" value="1"/>
</dbReference>
<dbReference type="PANTHER" id="PTHR34698">
    <property type="entry name" value="5-OXOPROLINASE SUBUNIT B"/>
    <property type="match status" value="1"/>
</dbReference>
<keyword evidence="2" id="KW-0378">Hydrolase</keyword>